<evidence type="ECO:0000256" key="3">
    <source>
        <dbReference type="ARBA" id="ARBA00014109"/>
    </source>
</evidence>
<evidence type="ECO:0000256" key="5">
    <source>
        <dbReference type="ARBA" id="ARBA00022660"/>
    </source>
</evidence>
<comment type="similarity">
    <text evidence="2">Belongs to the complex I NDUFB10 subunit family.</text>
</comment>
<keyword evidence="8" id="KW-0496">Mitochondrion</keyword>
<evidence type="ECO:0000256" key="8">
    <source>
        <dbReference type="ARBA" id="ARBA00023128"/>
    </source>
</evidence>
<keyword evidence="4" id="KW-0813">Transport</keyword>
<dbReference type="InterPro" id="IPR019377">
    <property type="entry name" value="NADH_UbQ_OxRdtase_su10"/>
</dbReference>
<evidence type="ECO:0000256" key="2">
    <source>
        <dbReference type="ARBA" id="ARBA00008317"/>
    </source>
</evidence>
<keyword evidence="6" id="KW-0999">Mitochondrion inner membrane</keyword>
<evidence type="ECO:0000256" key="4">
    <source>
        <dbReference type="ARBA" id="ARBA00022448"/>
    </source>
</evidence>
<sequence>MGDDPRGRNALNRFFETMSNAIESPVIWFREKIVVPNQKDYAWYHQRFRRVPTIDECYTDDPICQQEAQQQFKRDKFVENEILSILRRRFEDCILYEAPDHVAKCTPLLDQYNEATENWFIKYGDIGAYGRVQDAYMKQKHRMIWERRHGPVGSGMKEGVEAGMQRALQLQELKALHERPNTEESRTILSLCFGGVENKVLRKILGAKRDEVTGEWRKLHNAELHALYSSPDIIRNIKSRRLRWAGHVARMGKSRNAYRVLRKD</sequence>
<dbReference type="Proteomes" id="UP001148838">
    <property type="component" value="Unassembled WGS sequence"/>
</dbReference>
<keyword evidence="7" id="KW-0249">Electron transport</keyword>
<evidence type="ECO:0000256" key="9">
    <source>
        <dbReference type="ARBA" id="ARBA00023136"/>
    </source>
</evidence>
<dbReference type="PANTHER" id="PTHR13094">
    <property type="entry name" value="NADH-UBIQUINONE OXIDOREDUCTASE PDSW SUBUNIT"/>
    <property type="match status" value="1"/>
</dbReference>
<keyword evidence="9" id="KW-0472">Membrane</keyword>
<dbReference type="EMBL" id="JAJSOF020000013">
    <property type="protein sequence ID" value="KAJ4443912.1"/>
    <property type="molecule type" value="Genomic_DNA"/>
</dbReference>
<proteinExistence type="inferred from homology"/>
<name>A0ABQ8TDM9_PERAM</name>
<evidence type="ECO:0000313" key="10">
    <source>
        <dbReference type="EMBL" id="KAJ4443912.1"/>
    </source>
</evidence>
<organism evidence="10 11">
    <name type="scientific">Periplaneta americana</name>
    <name type="common">American cockroach</name>
    <name type="synonym">Blatta americana</name>
    <dbReference type="NCBI Taxonomy" id="6978"/>
    <lineage>
        <taxon>Eukaryota</taxon>
        <taxon>Metazoa</taxon>
        <taxon>Ecdysozoa</taxon>
        <taxon>Arthropoda</taxon>
        <taxon>Hexapoda</taxon>
        <taxon>Insecta</taxon>
        <taxon>Pterygota</taxon>
        <taxon>Neoptera</taxon>
        <taxon>Polyneoptera</taxon>
        <taxon>Dictyoptera</taxon>
        <taxon>Blattodea</taxon>
        <taxon>Blattoidea</taxon>
        <taxon>Blattidae</taxon>
        <taxon>Blattinae</taxon>
        <taxon>Periplaneta</taxon>
    </lineage>
</organism>
<evidence type="ECO:0000313" key="11">
    <source>
        <dbReference type="Proteomes" id="UP001148838"/>
    </source>
</evidence>
<gene>
    <name evidence="10" type="ORF">ANN_05699</name>
</gene>
<dbReference type="PANTHER" id="PTHR13094:SF1">
    <property type="entry name" value="NADH DEHYDROGENASE [UBIQUINONE] 1 BETA SUBCOMPLEX SUBUNIT 10"/>
    <property type="match status" value="1"/>
</dbReference>
<evidence type="ECO:0000256" key="6">
    <source>
        <dbReference type="ARBA" id="ARBA00022792"/>
    </source>
</evidence>
<keyword evidence="5" id="KW-0679">Respiratory chain</keyword>
<dbReference type="Pfam" id="PF10249">
    <property type="entry name" value="NDUFB10"/>
    <property type="match status" value="1"/>
</dbReference>
<comment type="subcellular location">
    <subcellularLocation>
        <location evidence="1">Mitochondrion inner membrane</location>
        <topology evidence="1">Peripheral membrane protein</topology>
        <orientation evidence="1">Matrix side</orientation>
    </subcellularLocation>
</comment>
<keyword evidence="11" id="KW-1185">Reference proteome</keyword>
<accession>A0ABQ8TDM9</accession>
<comment type="caution">
    <text evidence="10">The sequence shown here is derived from an EMBL/GenBank/DDBJ whole genome shotgun (WGS) entry which is preliminary data.</text>
</comment>
<evidence type="ECO:0000256" key="1">
    <source>
        <dbReference type="ARBA" id="ARBA00004443"/>
    </source>
</evidence>
<protein>
    <recommendedName>
        <fullName evidence="3">NADH dehydrogenase [ubiquinone] 1 beta subcomplex subunit 10</fullName>
    </recommendedName>
</protein>
<dbReference type="InterPro" id="IPR039993">
    <property type="entry name" value="NDUFB10"/>
</dbReference>
<evidence type="ECO:0000256" key="7">
    <source>
        <dbReference type="ARBA" id="ARBA00022982"/>
    </source>
</evidence>
<reference evidence="10 11" key="1">
    <citation type="journal article" date="2022" name="Allergy">
        <title>Genome assembly and annotation of Periplaneta americana reveal a comprehensive cockroach allergen profile.</title>
        <authorList>
            <person name="Wang L."/>
            <person name="Xiong Q."/>
            <person name="Saelim N."/>
            <person name="Wang L."/>
            <person name="Nong W."/>
            <person name="Wan A.T."/>
            <person name="Shi M."/>
            <person name="Liu X."/>
            <person name="Cao Q."/>
            <person name="Hui J.H.L."/>
            <person name="Sookrung N."/>
            <person name="Leung T.F."/>
            <person name="Tungtrongchitr A."/>
            <person name="Tsui S.K.W."/>
        </authorList>
    </citation>
    <scope>NUCLEOTIDE SEQUENCE [LARGE SCALE GENOMIC DNA]</scope>
    <source>
        <strain evidence="10">PWHHKU_190912</strain>
    </source>
</reference>